<evidence type="ECO:0000313" key="1">
    <source>
        <dbReference type="EMBL" id="CAH7671911.1"/>
    </source>
</evidence>
<dbReference type="Proteomes" id="UP001153365">
    <property type="component" value="Unassembled WGS sequence"/>
</dbReference>
<dbReference type="EMBL" id="CALTRL010001289">
    <property type="protein sequence ID" value="CAH7671911.1"/>
    <property type="molecule type" value="Genomic_DNA"/>
</dbReference>
<dbReference type="AlphaFoldDB" id="A0AAV0AUB2"/>
<dbReference type="Pfam" id="PF02330">
    <property type="entry name" value="MAM33"/>
    <property type="match status" value="1"/>
</dbReference>
<dbReference type="InterPro" id="IPR036561">
    <property type="entry name" value="MAM33_sf"/>
</dbReference>
<dbReference type="SUPFAM" id="SSF54529">
    <property type="entry name" value="Mitochondrial glycoprotein MAM33-like"/>
    <property type="match status" value="1"/>
</dbReference>
<dbReference type="GO" id="GO:0042256">
    <property type="term" value="P:cytosolic ribosome assembly"/>
    <property type="evidence" value="ECO:0007669"/>
    <property type="project" value="TreeGrafter"/>
</dbReference>
<dbReference type="PANTHER" id="PTHR10826">
    <property type="entry name" value="COMPLEMENT COMPONENT 1"/>
    <property type="match status" value="1"/>
</dbReference>
<gene>
    <name evidence="1" type="ORF">PPACK8108_LOCUS6760</name>
</gene>
<keyword evidence="2" id="KW-1185">Reference proteome</keyword>
<organism evidence="1 2">
    <name type="scientific">Phakopsora pachyrhizi</name>
    <name type="common">Asian soybean rust disease fungus</name>
    <dbReference type="NCBI Taxonomy" id="170000"/>
    <lineage>
        <taxon>Eukaryota</taxon>
        <taxon>Fungi</taxon>
        <taxon>Dikarya</taxon>
        <taxon>Basidiomycota</taxon>
        <taxon>Pucciniomycotina</taxon>
        <taxon>Pucciniomycetes</taxon>
        <taxon>Pucciniales</taxon>
        <taxon>Phakopsoraceae</taxon>
        <taxon>Phakopsora</taxon>
    </lineage>
</organism>
<dbReference type="GO" id="GO:0005759">
    <property type="term" value="C:mitochondrial matrix"/>
    <property type="evidence" value="ECO:0007669"/>
    <property type="project" value="InterPro"/>
</dbReference>
<dbReference type="InterPro" id="IPR003428">
    <property type="entry name" value="MAM33"/>
</dbReference>
<dbReference type="PANTHER" id="PTHR10826:SF1">
    <property type="entry name" value="COMPLEMENT COMPONENT 1 Q SUBCOMPONENT-BINDING PROTEIN, MITOCHONDRIAL"/>
    <property type="match status" value="1"/>
</dbReference>
<proteinExistence type="predicted"/>
<dbReference type="Gene3D" id="3.10.280.10">
    <property type="entry name" value="Mitochondrial glycoprotein"/>
    <property type="match status" value="1"/>
</dbReference>
<evidence type="ECO:0000313" key="2">
    <source>
        <dbReference type="Proteomes" id="UP001153365"/>
    </source>
</evidence>
<sequence length="291" mass="32185">MISRSIASVSNKAIKSHSKLCLSQKTSNLNYSTTSATRFCSTSSSVTSSHSPSPCCSSSAKKISVLSKLHLRSFSSSSAKFSAGQNDTELINKLEAEIDYEKEAGLATEPEWLKSFKADGTFKIKDEAGSDEIVLTRKFGNEDIRIAFSCSDFEREEADEEIELESEEGEKGATGSCRIRTAISIMKPGKGGMVIDSTTDGTGFDIDNISFYDDDKLALDESSENDWKRRGLYYGPTFVDLDDELQNSFTEFLNERAIGPELAVIVLDLAEHKEQKEYVTWLNKMSNFIKA</sequence>
<accession>A0AAV0AUB2</accession>
<protein>
    <submittedName>
        <fullName evidence="1">Mitochondrial glyco protein</fullName>
    </submittedName>
</protein>
<name>A0AAV0AUB2_PHAPC</name>
<comment type="caution">
    <text evidence="1">The sequence shown here is derived from an EMBL/GenBank/DDBJ whole genome shotgun (WGS) entry which is preliminary data.</text>
</comment>
<reference evidence="1" key="1">
    <citation type="submission" date="2022-06" db="EMBL/GenBank/DDBJ databases">
        <authorList>
            <consortium name="SYNGENTA / RWTH Aachen University"/>
        </authorList>
    </citation>
    <scope>NUCLEOTIDE SEQUENCE</scope>
</reference>